<dbReference type="InterPro" id="IPR036142">
    <property type="entry name" value="ENT_dom-like_sf"/>
</dbReference>
<evidence type="ECO:0000259" key="3">
    <source>
        <dbReference type="PROSITE" id="PS51138"/>
    </source>
</evidence>
<comment type="caution">
    <text evidence="4">The sequence shown here is derived from an EMBL/GenBank/DDBJ whole genome shotgun (WGS) entry which is preliminary data.</text>
</comment>
<dbReference type="Gramene" id="Manes.01G203200.5.v8.1">
    <property type="protein sequence ID" value="Manes.01G203200.5.v8.1.CDS"/>
    <property type="gene ID" value="Manes.01G203200.v8.1"/>
</dbReference>
<dbReference type="PANTHER" id="PTHR31917">
    <property type="entry name" value="AGENET DOMAIN-CONTAINING PROTEIN-RELATED"/>
    <property type="match status" value="1"/>
</dbReference>
<dbReference type="InterPro" id="IPR005491">
    <property type="entry name" value="ENT_dom"/>
</dbReference>
<feature type="domain" description="ENT" evidence="3">
    <location>
        <begin position="321"/>
        <end position="381"/>
    </location>
</feature>
<sequence length="381" mass="43346">MKLRKGNSVEILKREHEPCGSWFPGSIISVFGDYYIVRYDSLADSEGEPVMEKVHKEDVRPQPPLKRGKRWMVGDVADVFDIHCWRVGKIAKALKKNLFVIKLFGSIQLKEFHESNLRIRQVWHNNNWSVIWKVQNKESTENFMHSKSKLPGSLNCSSPLAELIGKGSCLAKRNEQRGLKDMHNNTKMCHPARMVKRSNMSCLDRSSKDLFSCVGRGRRPLTRNLHLFRSAGDVSSQQVKDEKFTKIDADLAKATSDWIYNSSRPLSTEDSDQCSVASCSSNDFALSSNHNYNKAFENTSDNSDAESSYPSSSAAYLEQKLEADIHELEFQAYKSTVQALYASGPLSWEQESLLTNLRLSLHISDEEHLLQLRHMLSTQVL</sequence>
<evidence type="ECO:0000313" key="5">
    <source>
        <dbReference type="Proteomes" id="UP000091857"/>
    </source>
</evidence>
<keyword evidence="2" id="KW-0539">Nucleus</keyword>
<dbReference type="SMART" id="SM01191">
    <property type="entry name" value="ENT"/>
    <property type="match status" value="1"/>
</dbReference>
<dbReference type="GO" id="GO:0005634">
    <property type="term" value="C:nucleus"/>
    <property type="evidence" value="ECO:0007669"/>
    <property type="project" value="UniProtKB-SubCell"/>
</dbReference>
<proteinExistence type="predicted"/>
<keyword evidence="5" id="KW-1185">Reference proteome</keyword>
<dbReference type="Proteomes" id="UP000091857">
    <property type="component" value="Chromosome 1"/>
</dbReference>
<dbReference type="EMBL" id="CM004387">
    <property type="protein sequence ID" value="OAY61614.1"/>
    <property type="molecule type" value="Genomic_DNA"/>
</dbReference>
<dbReference type="Gramene" id="Manes.01G203200.3.v8.1">
    <property type="protein sequence ID" value="Manes.01G203200.3.v8.1.CDS"/>
    <property type="gene ID" value="Manes.01G203200.v8.1"/>
</dbReference>
<accession>A0A2C9WNY3</accession>
<reference evidence="5" key="1">
    <citation type="journal article" date="2016" name="Nat. Biotechnol.">
        <title>Sequencing wild and cultivated cassava and related species reveals extensive interspecific hybridization and genetic diversity.</title>
        <authorList>
            <person name="Bredeson J.V."/>
            <person name="Lyons J.B."/>
            <person name="Prochnik S.E."/>
            <person name="Wu G.A."/>
            <person name="Ha C.M."/>
            <person name="Edsinger-Gonzales E."/>
            <person name="Grimwood J."/>
            <person name="Schmutz J."/>
            <person name="Rabbi I.Y."/>
            <person name="Egesi C."/>
            <person name="Nauluvula P."/>
            <person name="Lebot V."/>
            <person name="Ndunguru J."/>
            <person name="Mkamilo G."/>
            <person name="Bart R.S."/>
            <person name="Setter T.L."/>
            <person name="Gleadow R.M."/>
            <person name="Kulakow P."/>
            <person name="Ferguson M.E."/>
            <person name="Rounsley S."/>
            <person name="Rokhsar D.S."/>
        </authorList>
    </citation>
    <scope>NUCLEOTIDE SEQUENCE [LARGE SCALE GENOMIC DNA]</scope>
    <source>
        <strain evidence="5">cv. AM560-2</strain>
    </source>
</reference>
<evidence type="ECO:0000256" key="2">
    <source>
        <dbReference type="ARBA" id="ARBA00023242"/>
    </source>
</evidence>
<dbReference type="PROSITE" id="PS51138">
    <property type="entry name" value="ENT"/>
    <property type="match status" value="1"/>
</dbReference>
<evidence type="ECO:0000256" key="1">
    <source>
        <dbReference type="ARBA" id="ARBA00004123"/>
    </source>
</evidence>
<dbReference type="OrthoDB" id="663550at2759"/>
<dbReference type="AlphaFoldDB" id="A0A2C9WNY3"/>
<dbReference type="Pfam" id="PF03735">
    <property type="entry name" value="ENT"/>
    <property type="match status" value="1"/>
</dbReference>
<organism evidence="4 5">
    <name type="scientific">Manihot esculenta</name>
    <name type="common">Cassava</name>
    <name type="synonym">Jatropha manihot</name>
    <dbReference type="NCBI Taxonomy" id="3983"/>
    <lineage>
        <taxon>Eukaryota</taxon>
        <taxon>Viridiplantae</taxon>
        <taxon>Streptophyta</taxon>
        <taxon>Embryophyta</taxon>
        <taxon>Tracheophyta</taxon>
        <taxon>Spermatophyta</taxon>
        <taxon>Magnoliopsida</taxon>
        <taxon>eudicotyledons</taxon>
        <taxon>Gunneridae</taxon>
        <taxon>Pentapetalae</taxon>
        <taxon>rosids</taxon>
        <taxon>fabids</taxon>
        <taxon>Malpighiales</taxon>
        <taxon>Euphorbiaceae</taxon>
        <taxon>Crotonoideae</taxon>
        <taxon>Manihoteae</taxon>
        <taxon>Manihot</taxon>
    </lineage>
</organism>
<dbReference type="SMART" id="SM00743">
    <property type="entry name" value="Agenet"/>
    <property type="match status" value="2"/>
</dbReference>
<name>A0A2C9WNY3_MANES</name>
<dbReference type="STRING" id="3983.A0A2C9WNY3"/>
<dbReference type="Gramene" id="Manes.01G203200.6.v8.1">
    <property type="protein sequence ID" value="Manes.01G203200.6.v8.1.CDS"/>
    <property type="gene ID" value="Manes.01G203200.v8.1"/>
</dbReference>
<dbReference type="InterPro" id="IPR008395">
    <property type="entry name" value="Agenet-like_dom"/>
</dbReference>
<evidence type="ECO:0000313" key="4">
    <source>
        <dbReference type="EMBL" id="OAY61614.1"/>
    </source>
</evidence>
<dbReference type="Gene3D" id="1.10.1240.40">
    <property type="entry name" value="ENT domain"/>
    <property type="match status" value="1"/>
</dbReference>
<dbReference type="PANTHER" id="PTHR31917:SF59">
    <property type="entry name" value="ENT DOMAIN-CONTAINING PROTEIN"/>
    <property type="match status" value="1"/>
</dbReference>
<protein>
    <recommendedName>
        <fullName evidence="3">ENT domain-containing protein</fullName>
    </recommendedName>
</protein>
<dbReference type="SUPFAM" id="SSF158639">
    <property type="entry name" value="ENT-like"/>
    <property type="match status" value="1"/>
</dbReference>
<comment type="subcellular location">
    <subcellularLocation>
        <location evidence="1">Nucleus</location>
    </subcellularLocation>
</comment>
<gene>
    <name evidence="4" type="ORF">MANES_01G203200v8</name>
</gene>
<dbReference type="OMA" id="SPYCVYH"/>
<dbReference type="InterPro" id="IPR014002">
    <property type="entry name" value="Agenet_dom_plant"/>
</dbReference>
<dbReference type="Pfam" id="PF05641">
    <property type="entry name" value="Agenet"/>
    <property type="match status" value="1"/>
</dbReference>
<dbReference type="Gene3D" id="2.30.30.140">
    <property type="match status" value="1"/>
</dbReference>
<dbReference type="Gramene" id="Manes.01G203200.1.v8.1">
    <property type="protein sequence ID" value="Manes.01G203200.1.v8.1.CDS"/>
    <property type="gene ID" value="Manes.01G203200.v8.1"/>
</dbReference>